<evidence type="ECO:0000313" key="1">
    <source>
        <dbReference type="EMBL" id="CAF9937433.1"/>
    </source>
</evidence>
<comment type="caution">
    <text evidence="1">The sequence shown here is derived from an EMBL/GenBank/DDBJ whole genome shotgun (WGS) entry which is preliminary data.</text>
</comment>
<sequence>MSSPQAPFLSIKNQSAITDLPPELITSIYKHLDKPSSIIALNSTCRGHYLIWQSNAASISSAVIYDKIPSFSTALELLYVQENIRSVHFTTNPPPTNHLFEIQQEARGAVSRDQKGGYRGSSLSDKDHRTILVRNKTLISNAKNANHVNKLHDWGLFPNGILAQEMRNDWWLSYEKSIPAFYLVWMLTTLGLGKAMDNKGG</sequence>
<dbReference type="OrthoDB" id="10438300at2759"/>
<gene>
    <name evidence="1" type="ORF">ALECFALPRED_007249</name>
</gene>
<accession>A0A8H3IXW1</accession>
<dbReference type="Proteomes" id="UP000664203">
    <property type="component" value="Unassembled WGS sequence"/>
</dbReference>
<dbReference type="CDD" id="cd09917">
    <property type="entry name" value="F-box_SF"/>
    <property type="match status" value="1"/>
</dbReference>
<evidence type="ECO:0008006" key="3">
    <source>
        <dbReference type="Google" id="ProtNLM"/>
    </source>
</evidence>
<protein>
    <recommendedName>
        <fullName evidence="3">F-box domain-containing protein</fullName>
    </recommendedName>
</protein>
<keyword evidence="2" id="KW-1185">Reference proteome</keyword>
<dbReference type="EMBL" id="CAJPDR010000472">
    <property type="protein sequence ID" value="CAF9937433.1"/>
    <property type="molecule type" value="Genomic_DNA"/>
</dbReference>
<proteinExistence type="predicted"/>
<name>A0A8H3IXW1_9LECA</name>
<organism evidence="1 2">
    <name type="scientific">Alectoria fallacina</name>
    <dbReference type="NCBI Taxonomy" id="1903189"/>
    <lineage>
        <taxon>Eukaryota</taxon>
        <taxon>Fungi</taxon>
        <taxon>Dikarya</taxon>
        <taxon>Ascomycota</taxon>
        <taxon>Pezizomycotina</taxon>
        <taxon>Lecanoromycetes</taxon>
        <taxon>OSLEUM clade</taxon>
        <taxon>Lecanoromycetidae</taxon>
        <taxon>Lecanorales</taxon>
        <taxon>Lecanorineae</taxon>
        <taxon>Parmeliaceae</taxon>
        <taxon>Alectoria</taxon>
    </lineage>
</organism>
<reference evidence="1" key="1">
    <citation type="submission" date="2021-03" db="EMBL/GenBank/DDBJ databases">
        <authorList>
            <person name="Tagirdzhanova G."/>
        </authorList>
    </citation>
    <scope>NUCLEOTIDE SEQUENCE</scope>
</reference>
<evidence type="ECO:0000313" key="2">
    <source>
        <dbReference type="Proteomes" id="UP000664203"/>
    </source>
</evidence>
<dbReference type="AlphaFoldDB" id="A0A8H3IXW1"/>